<dbReference type="AlphaFoldDB" id="A0A368YV82"/>
<feature type="domain" description="SPOR" evidence="3">
    <location>
        <begin position="291"/>
        <end position="376"/>
    </location>
</feature>
<feature type="region of interest" description="Disordered" evidence="1">
    <location>
        <begin position="1"/>
        <end position="39"/>
    </location>
</feature>
<comment type="caution">
    <text evidence="4">The sequence shown here is derived from an EMBL/GenBank/DDBJ whole genome shotgun (WGS) entry which is preliminary data.</text>
</comment>
<dbReference type="PROSITE" id="PS51724">
    <property type="entry name" value="SPOR"/>
    <property type="match status" value="1"/>
</dbReference>
<evidence type="ECO:0000313" key="4">
    <source>
        <dbReference type="EMBL" id="RCW84132.1"/>
    </source>
</evidence>
<feature type="compositionally biased region" description="Low complexity" evidence="1">
    <location>
        <begin position="272"/>
        <end position="282"/>
    </location>
</feature>
<evidence type="ECO:0000256" key="2">
    <source>
        <dbReference type="SAM" id="Phobius"/>
    </source>
</evidence>
<dbReference type="Proteomes" id="UP000253345">
    <property type="component" value="Unassembled WGS sequence"/>
</dbReference>
<reference evidence="4 5" key="1">
    <citation type="submission" date="2018-07" db="EMBL/GenBank/DDBJ databases">
        <title>Genomic Encyclopedia of Type Strains, Phase III (KMG-III): the genomes of soil and plant-associated and newly described type strains.</title>
        <authorList>
            <person name="Whitman W."/>
        </authorList>
    </citation>
    <scope>NUCLEOTIDE SEQUENCE [LARGE SCALE GENOMIC DNA]</scope>
    <source>
        <strain evidence="4 5">CECT 8525</strain>
    </source>
</reference>
<organism evidence="4 5">
    <name type="scientific">Paracoccus lutimaris</name>
    <dbReference type="NCBI Taxonomy" id="1490030"/>
    <lineage>
        <taxon>Bacteria</taxon>
        <taxon>Pseudomonadati</taxon>
        <taxon>Pseudomonadota</taxon>
        <taxon>Alphaproteobacteria</taxon>
        <taxon>Rhodobacterales</taxon>
        <taxon>Paracoccaceae</taxon>
        <taxon>Paracoccus</taxon>
    </lineage>
</organism>
<dbReference type="RefSeq" id="WP_114349116.1">
    <property type="nucleotide sequence ID" value="NZ_QPJL01000008.1"/>
</dbReference>
<gene>
    <name evidence="4" type="ORF">DFP89_10878</name>
</gene>
<keyword evidence="5" id="KW-1185">Reference proteome</keyword>
<name>A0A368YV82_9RHOB</name>
<dbReference type="Pfam" id="PF05036">
    <property type="entry name" value="SPOR"/>
    <property type="match status" value="1"/>
</dbReference>
<feature type="compositionally biased region" description="Basic and acidic residues" evidence="1">
    <location>
        <begin position="25"/>
        <end position="39"/>
    </location>
</feature>
<dbReference type="GO" id="GO:0042834">
    <property type="term" value="F:peptidoglycan binding"/>
    <property type="evidence" value="ECO:0007669"/>
    <property type="project" value="InterPro"/>
</dbReference>
<dbReference type="InterPro" id="IPR007730">
    <property type="entry name" value="SPOR-like_dom"/>
</dbReference>
<evidence type="ECO:0000256" key="1">
    <source>
        <dbReference type="SAM" id="MobiDB-lite"/>
    </source>
</evidence>
<keyword evidence="2" id="KW-1133">Transmembrane helix</keyword>
<dbReference type="OrthoDB" id="8479416at2"/>
<dbReference type="EMBL" id="QPJL01000008">
    <property type="protein sequence ID" value="RCW84132.1"/>
    <property type="molecule type" value="Genomic_DNA"/>
</dbReference>
<sequence>MTVVDFRSSGGFEGSQPQRLAQDYPHGHQGHDEHWQDDGWDDHRHHAYAEAVAEAPSLLGRLTRLTHYVGALVSVGLIVILAVWGFKLVVRDVSGVPVIRAVEGEARTAPDNPGGELTDRTGMAVNSVAAGSEAASVDRVAIAPQPTALEGQDVAMGELGATAQEPSHPVELPLLDDAARVIARPDGEPLPPDTVASAPISDAPAAEAAVNEVVTDLAGNEAREVAINTALAEAVVTVPPGLVAQSSRPAPRPRRMVAAVAVAPAAAAPAAAESRPAAAPETAPEEAPPVRVASGSTLVQIGAFDSDKLAKGEWNRVSGKFGALFSGKGMVIQKHETNGRAFWRLRASGFASKDDARRFCAALIAEGIDCIPATAK</sequence>
<protein>
    <submittedName>
        <fullName evidence="4">Sporulation related protein</fullName>
    </submittedName>
</protein>
<keyword evidence="2" id="KW-0472">Membrane</keyword>
<evidence type="ECO:0000313" key="5">
    <source>
        <dbReference type="Proteomes" id="UP000253345"/>
    </source>
</evidence>
<evidence type="ECO:0000259" key="3">
    <source>
        <dbReference type="PROSITE" id="PS51724"/>
    </source>
</evidence>
<keyword evidence="2" id="KW-0812">Transmembrane</keyword>
<accession>A0A368YV82</accession>
<dbReference type="Gene3D" id="3.30.70.1070">
    <property type="entry name" value="Sporulation related repeat"/>
    <property type="match status" value="1"/>
</dbReference>
<dbReference type="InterPro" id="IPR036680">
    <property type="entry name" value="SPOR-like_sf"/>
</dbReference>
<proteinExistence type="predicted"/>
<feature type="region of interest" description="Disordered" evidence="1">
    <location>
        <begin position="272"/>
        <end position="291"/>
    </location>
</feature>
<feature type="transmembrane region" description="Helical" evidence="2">
    <location>
        <begin position="68"/>
        <end position="90"/>
    </location>
</feature>